<dbReference type="SUPFAM" id="SSF48452">
    <property type="entry name" value="TPR-like"/>
    <property type="match status" value="1"/>
</dbReference>
<dbReference type="EMBL" id="CP022378">
    <property type="protein sequence ID" value="ATA68416.1"/>
    <property type="molecule type" value="Genomic_DNA"/>
</dbReference>
<evidence type="ECO:0000313" key="2">
    <source>
        <dbReference type="Proteomes" id="UP000242855"/>
    </source>
</evidence>
<dbReference type="Gene3D" id="1.25.40.10">
    <property type="entry name" value="Tetratricopeptide repeat domain"/>
    <property type="match status" value="1"/>
</dbReference>
<dbReference type="RefSeq" id="WP_098029030.1">
    <property type="nucleotide sequence ID" value="NZ_CP022378.1"/>
</dbReference>
<dbReference type="InterPro" id="IPR011990">
    <property type="entry name" value="TPR-like_helical_dom_sf"/>
</dbReference>
<dbReference type="KEGG" id="ccyn:CGC48_07100"/>
<reference evidence="1 2" key="1">
    <citation type="journal article" date="2017" name="Genome Announc.">
        <title>Twelve Complete Reference Genomes of Clinical Isolates in the Capnocytophaga Genus.</title>
        <authorList>
            <person name="Villarma A."/>
            <person name="Gulvik C.A."/>
            <person name="Rowe L.A."/>
            <person name="Sheth M."/>
            <person name="Juieng P."/>
            <person name="Nicholson A.C."/>
            <person name="Loparev V.N."/>
            <person name="McQuiston J.R."/>
        </authorList>
    </citation>
    <scope>NUCLEOTIDE SEQUENCE [LARGE SCALE GENOMIC DNA]</scope>
    <source>
        <strain evidence="1 2">G7591</strain>
    </source>
</reference>
<dbReference type="Proteomes" id="UP000242855">
    <property type="component" value="Chromosome"/>
</dbReference>
<proteinExistence type="predicted"/>
<gene>
    <name evidence="1" type="ORF">CGC48_07100</name>
</gene>
<organism evidence="1 2">
    <name type="scientific">Capnocytophaga cynodegmi</name>
    <dbReference type="NCBI Taxonomy" id="28189"/>
    <lineage>
        <taxon>Bacteria</taxon>
        <taxon>Pseudomonadati</taxon>
        <taxon>Bacteroidota</taxon>
        <taxon>Flavobacteriia</taxon>
        <taxon>Flavobacteriales</taxon>
        <taxon>Flavobacteriaceae</taxon>
        <taxon>Capnocytophaga</taxon>
    </lineage>
</organism>
<dbReference type="AlphaFoldDB" id="A0A250E9M7"/>
<evidence type="ECO:0008006" key="3">
    <source>
        <dbReference type="Google" id="ProtNLM"/>
    </source>
</evidence>
<accession>A0A250E9M7</accession>
<dbReference type="GeneID" id="96781561"/>
<evidence type="ECO:0000313" key="1">
    <source>
        <dbReference type="EMBL" id="ATA68416.1"/>
    </source>
</evidence>
<name>A0A250E9M7_9FLAO</name>
<sequence length="252" mass="29374">MMIQQKDFITRYEKAIELRDTSNTADAIALFRELLSELESNPNIWKDDEVIISENGTHISKAFFYDDFAYALGDNELLEEALQMESKALEQLSKEKNRSHLEVIYLNYSDYAMQLGSFQEALSVLQKGIQEIESKQFKHRADIVPAIYINAGLCNYFLENADEAEKYLKIATNLLETGINYEEFYQDSFEANYFLSEIYKEKGNNSEYEKFKNKAKELLTFISTDEIAYSATIYPEKIQKKVIDFYKQNSKN</sequence>
<protein>
    <recommendedName>
        <fullName evidence="3">Tetratricopeptide repeat protein</fullName>
    </recommendedName>
</protein>